<dbReference type="InterPro" id="IPR011067">
    <property type="entry name" value="Plasmid_toxin/cell-grow_inhib"/>
</dbReference>
<dbReference type="GO" id="GO:0004521">
    <property type="term" value="F:RNA endonuclease activity"/>
    <property type="evidence" value="ECO:0007669"/>
    <property type="project" value="TreeGrafter"/>
</dbReference>
<dbReference type="EMBL" id="BART01002596">
    <property type="protein sequence ID" value="GAG64658.1"/>
    <property type="molecule type" value="Genomic_DNA"/>
</dbReference>
<dbReference type="Pfam" id="PF02452">
    <property type="entry name" value="PemK_toxin"/>
    <property type="match status" value="1"/>
</dbReference>
<dbReference type="GO" id="GO:0006402">
    <property type="term" value="P:mRNA catabolic process"/>
    <property type="evidence" value="ECO:0007669"/>
    <property type="project" value="TreeGrafter"/>
</dbReference>
<organism evidence="1">
    <name type="scientific">marine sediment metagenome</name>
    <dbReference type="NCBI Taxonomy" id="412755"/>
    <lineage>
        <taxon>unclassified sequences</taxon>
        <taxon>metagenomes</taxon>
        <taxon>ecological metagenomes</taxon>
    </lineage>
</organism>
<comment type="caution">
    <text evidence="1">The sequence shown here is derived from an EMBL/GenBank/DDBJ whole genome shotgun (WGS) entry which is preliminary data.</text>
</comment>
<evidence type="ECO:0008006" key="2">
    <source>
        <dbReference type="Google" id="ProtNLM"/>
    </source>
</evidence>
<evidence type="ECO:0000313" key="1">
    <source>
        <dbReference type="EMBL" id="GAG64658.1"/>
    </source>
</evidence>
<sequence>MSFPRRGEVFWGPGKKKIRPLLVVSNDQGNRYSGDVVVIPGTTQKTDMVYPVEVLVTKGFSTPTKFQADSIFTIGKEELGEKIIELSPDIMTNINTALQIELNLE</sequence>
<dbReference type="PANTHER" id="PTHR33988:SF2">
    <property type="entry name" value="ENDORIBONUCLEASE MAZF"/>
    <property type="match status" value="1"/>
</dbReference>
<name>X0ZVY7_9ZZZZ</name>
<dbReference type="GO" id="GO:0003677">
    <property type="term" value="F:DNA binding"/>
    <property type="evidence" value="ECO:0007669"/>
    <property type="project" value="InterPro"/>
</dbReference>
<gene>
    <name evidence="1" type="ORF">S01H4_07805</name>
</gene>
<protein>
    <recommendedName>
        <fullName evidence="2">MazF family transcriptional regulator</fullName>
    </recommendedName>
</protein>
<dbReference type="InterPro" id="IPR003477">
    <property type="entry name" value="PemK-like"/>
</dbReference>
<dbReference type="PANTHER" id="PTHR33988">
    <property type="entry name" value="ENDORIBONUCLEASE MAZF-RELATED"/>
    <property type="match status" value="1"/>
</dbReference>
<dbReference type="AlphaFoldDB" id="X0ZVY7"/>
<accession>X0ZVY7</accession>
<dbReference type="SUPFAM" id="SSF50118">
    <property type="entry name" value="Cell growth inhibitor/plasmid maintenance toxic component"/>
    <property type="match status" value="1"/>
</dbReference>
<reference evidence="1" key="1">
    <citation type="journal article" date="2014" name="Front. Microbiol.">
        <title>High frequency of phylogenetically diverse reductive dehalogenase-homologous genes in deep subseafloor sedimentary metagenomes.</title>
        <authorList>
            <person name="Kawai M."/>
            <person name="Futagami T."/>
            <person name="Toyoda A."/>
            <person name="Takaki Y."/>
            <person name="Nishi S."/>
            <person name="Hori S."/>
            <person name="Arai W."/>
            <person name="Tsubouchi T."/>
            <person name="Morono Y."/>
            <person name="Uchiyama I."/>
            <person name="Ito T."/>
            <person name="Fujiyama A."/>
            <person name="Inagaki F."/>
            <person name="Takami H."/>
        </authorList>
    </citation>
    <scope>NUCLEOTIDE SEQUENCE</scope>
    <source>
        <strain evidence="1">Expedition CK06-06</strain>
    </source>
</reference>
<proteinExistence type="predicted"/>
<dbReference type="Gene3D" id="2.30.30.110">
    <property type="match status" value="1"/>
</dbReference>
<dbReference type="GO" id="GO:0016075">
    <property type="term" value="P:rRNA catabolic process"/>
    <property type="evidence" value="ECO:0007669"/>
    <property type="project" value="TreeGrafter"/>
</dbReference>